<reference evidence="4 5" key="1">
    <citation type="submission" date="2024-11" db="EMBL/GenBank/DDBJ databases">
        <title>A near-complete genome assembly of Cinchona calisaya.</title>
        <authorList>
            <person name="Lian D.C."/>
            <person name="Zhao X.W."/>
            <person name="Wei L."/>
        </authorList>
    </citation>
    <scope>NUCLEOTIDE SEQUENCE [LARGE SCALE GENOMIC DNA]</scope>
    <source>
        <tissue evidence="4">Nenye</tissue>
    </source>
</reference>
<dbReference type="GO" id="GO:0004869">
    <property type="term" value="F:cysteine-type endopeptidase inhibitor activity"/>
    <property type="evidence" value="ECO:0007669"/>
    <property type="project" value="UniProtKB-KW"/>
</dbReference>
<keyword evidence="1" id="KW-0646">Protease inhibitor</keyword>
<gene>
    <name evidence="4" type="ORF">ACH5RR_017492</name>
</gene>
<dbReference type="Gene3D" id="3.10.450.10">
    <property type="match status" value="1"/>
</dbReference>
<dbReference type="EMBL" id="JBJUIK010000008">
    <property type="protein sequence ID" value="KAL3519343.1"/>
    <property type="molecule type" value="Genomic_DNA"/>
</dbReference>
<comment type="caution">
    <text evidence="4">The sequence shown here is derived from an EMBL/GenBank/DDBJ whole genome shotgun (WGS) entry which is preliminary data.</text>
</comment>
<organism evidence="4 5">
    <name type="scientific">Cinchona calisaya</name>
    <dbReference type="NCBI Taxonomy" id="153742"/>
    <lineage>
        <taxon>Eukaryota</taxon>
        <taxon>Viridiplantae</taxon>
        <taxon>Streptophyta</taxon>
        <taxon>Embryophyta</taxon>
        <taxon>Tracheophyta</taxon>
        <taxon>Spermatophyta</taxon>
        <taxon>Magnoliopsida</taxon>
        <taxon>eudicotyledons</taxon>
        <taxon>Gunneridae</taxon>
        <taxon>Pentapetalae</taxon>
        <taxon>asterids</taxon>
        <taxon>lamiids</taxon>
        <taxon>Gentianales</taxon>
        <taxon>Rubiaceae</taxon>
        <taxon>Cinchonoideae</taxon>
        <taxon>Cinchoneae</taxon>
        <taxon>Cinchona</taxon>
    </lineage>
</organism>
<keyword evidence="2" id="KW-0789">Thiol protease inhibitor</keyword>
<evidence type="ECO:0000256" key="2">
    <source>
        <dbReference type="ARBA" id="ARBA00022704"/>
    </source>
</evidence>
<evidence type="ECO:0000313" key="4">
    <source>
        <dbReference type="EMBL" id="KAL3519343.1"/>
    </source>
</evidence>
<accession>A0ABD2ZJ16</accession>
<dbReference type="InterPro" id="IPR046350">
    <property type="entry name" value="Cystatin_sf"/>
</dbReference>
<proteinExistence type="predicted"/>
<dbReference type="Pfam" id="PF16845">
    <property type="entry name" value="SQAPI"/>
    <property type="match status" value="1"/>
</dbReference>
<sequence>MSEAGANTYNIDLSEITAICNEVDAPFKPAEVEESIKKSVKEYDDFKDYDQINSSTAGEGESEAIPYSLFGIGTVIRLIPLPVIPTNPQVIEIAKFAVKEGNERAGTDLEFVNVVLGIKWNVFLATFYVLGIKLKRSTDGKIHLRDAKVVEAVTGHKKLLSWD</sequence>
<evidence type="ECO:0000313" key="5">
    <source>
        <dbReference type="Proteomes" id="UP001630127"/>
    </source>
</evidence>
<evidence type="ECO:0000256" key="1">
    <source>
        <dbReference type="ARBA" id="ARBA00022690"/>
    </source>
</evidence>
<dbReference type="InterPro" id="IPR000010">
    <property type="entry name" value="Cystatin_dom"/>
</dbReference>
<dbReference type="Proteomes" id="UP001630127">
    <property type="component" value="Unassembled WGS sequence"/>
</dbReference>
<keyword evidence="5" id="KW-1185">Reference proteome</keyword>
<name>A0ABD2ZJ16_9GENT</name>
<dbReference type="SUPFAM" id="SSF54403">
    <property type="entry name" value="Cystatin/monellin"/>
    <property type="match status" value="1"/>
</dbReference>
<feature type="domain" description="Cystatin" evidence="3">
    <location>
        <begin position="87"/>
        <end position="161"/>
    </location>
</feature>
<dbReference type="AlphaFoldDB" id="A0ABD2ZJ16"/>
<evidence type="ECO:0000259" key="3">
    <source>
        <dbReference type="Pfam" id="PF16845"/>
    </source>
</evidence>
<protein>
    <recommendedName>
        <fullName evidence="3">Cystatin domain-containing protein</fullName>
    </recommendedName>
</protein>